<name>A0AAI9EAC5_9PEZI</name>
<dbReference type="AlphaFoldDB" id="A0AAI9EAC5"/>
<evidence type="ECO:0000313" key="2">
    <source>
        <dbReference type="Proteomes" id="UP001296104"/>
    </source>
</evidence>
<gene>
    <name evidence="1" type="ORF">LECACI_7A004280</name>
</gene>
<accession>A0AAI9EAC5</accession>
<sequence>MGSTANSPSRSKYKVTLQRTLFSSASTFSALPRSDFSDFYTFSRTNQRLSAFSSGDNRDASIPTTPAYTRPILNTMSTITSLSSSFSRSNASTLSASDSSVHGLRDQIFANAAVAYPHIIATSDTPDKAFNIVVLSDNVSGEKHAKLLQNKATYHAIVATGTPSGTVEQALRALLEVTSQVLGWYSDTLLGEIEHAEDCAGGAVDFLMVEQGFHFAAEQRTLNGE</sequence>
<dbReference type="Proteomes" id="UP001296104">
    <property type="component" value="Unassembled WGS sequence"/>
</dbReference>
<dbReference type="EMBL" id="CAVMBE010000022">
    <property type="protein sequence ID" value="CAK4005020.1"/>
    <property type="molecule type" value="Genomic_DNA"/>
</dbReference>
<reference evidence="1" key="1">
    <citation type="submission" date="2023-11" db="EMBL/GenBank/DDBJ databases">
        <authorList>
            <person name="Alioto T."/>
            <person name="Alioto T."/>
            <person name="Gomez Garrido J."/>
        </authorList>
    </citation>
    <scope>NUCLEOTIDE SEQUENCE</scope>
</reference>
<protein>
    <submittedName>
        <fullName evidence="1">Uncharacterized protein</fullName>
    </submittedName>
</protein>
<proteinExistence type="predicted"/>
<evidence type="ECO:0000313" key="1">
    <source>
        <dbReference type="EMBL" id="CAK4005020.1"/>
    </source>
</evidence>
<comment type="caution">
    <text evidence="1">The sequence shown here is derived from an EMBL/GenBank/DDBJ whole genome shotgun (WGS) entry which is preliminary data.</text>
</comment>
<organism evidence="1 2">
    <name type="scientific">Lecanosticta acicola</name>
    <dbReference type="NCBI Taxonomy" id="111012"/>
    <lineage>
        <taxon>Eukaryota</taxon>
        <taxon>Fungi</taxon>
        <taxon>Dikarya</taxon>
        <taxon>Ascomycota</taxon>
        <taxon>Pezizomycotina</taxon>
        <taxon>Dothideomycetes</taxon>
        <taxon>Dothideomycetidae</taxon>
        <taxon>Mycosphaerellales</taxon>
        <taxon>Mycosphaerellaceae</taxon>
        <taxon>Lecanosticta</taxon>
    </lineage>
</organism>
<keyword evidence="2" id="KW-1185">Reference proteome</keyword>